<evidence type="ECO:0000259" key="2">
    <source>
        <dbReference type="Pfam" id="PF05239"/>
    </source>
</evidence>
<feature type="domain" description="PRC-barrel" evidence="2">
    <location>
        <begin position="32"/>
        <end position="103"/>
    </location>
</feature>
<dbReference type="InterPro" id="IPR011033">
    <property type="entry name" value="PRC_barrel-like_sf"/>
</dbReference>
<sequence>MEAKMAQSTYAGTTGSGAGSVQSASPKALIESDRVEGTAVFGADNSHIGTIKRLMIDKKSGQVAYAVMSFGGFLGLGEDTYTIPWSKLDYDTDLGGYKTDISPETIKGAPDFYREGDYQWNDREHERRLHDYYGVSPYWGL</sequence>
<keyword evidence="4" id="KW-1185">Reference proteome</keyword>
<accession>A0A849ID72</accession>
<dbReference type="Gene3D" id="2.30.30.240">
    <property type="entry name" value="PRC-barrel domain"/>
    <property type="match status" value="1"/>
</dbReference>
<dbReference type="PANTHER" id="PTHR36505:SF1">
    <property type="entry name" value="BLR1072 PROTEIN"/>
    <property type="match status" value="1"/>
</dbReference>
<gene>
    <name evidence="3" type="ORF">HJG44_16530</name>
</gene>
<dbReference type="PANTHER" id="PTHR36505">
    <property type="entry name" value="BLR1072 PROTEIN"/>
    <property type="match status" value="1"/>
</dbReference>
<reference evidence="3 4" key="1">
    <citation type="submission" date="2020-04" db="EMBL/GenBank/DDBJ databases">
        <title>Enterovirga sp. isolate from soil.</title>
        <authorList>
            <person name="Chea S."/>
            <person name="Kim D.-U."/>
        </authorList>
    </citation>
    <scope>NUCLEOTIDE SEQUENCE [LARGE SCALE GENOMIC DNA]</scope>
    <source>
        <strain evidence="3 4">DB1703</strain>
    </source>
</reference>
<feature type="region of interest" description="Disordered" evidence="1">
    <location>
        <begin position="1"/>
        <end position="25"/>
    </location>
</feature>
<evidence type="ECO:0000313" key="4">
    <source>
        <dbReference type="Proteomes" id="UP000564885"/>
    </source>
</evidence>
<proteinExistence type="predicted"/>
<dbReference type="EMBL" id="JABEPP010000004">
    <property type="protein sequence ID" value="NNM73990.1"/>
    <property type="molecule type" value="Genomic_DNA"/>
</dbReference>
<dbReference type="AlphaFoldDB" id="A0A849ID72"/>
<protein>
    <submittedName>
        <fullName evidence="3">PRC-barrel domain-containing protein</fullName>
    </submittedName>
</protein>
<evidence type="ECO:0000256" key="1">
    <source>
        <dbReference type="SAM" id="MobiDB-lite"/>
    </source>
</evidence>
<evidence type="ECO:0000313" key="3">
    <source>
        <dbReference type="EMBL" id="NNM73990.1"/>
    </source>
</evidence>
<dbReference type="Pfam" id="PF05239">
    <property type="entry name" value="PRC"/>
    <property type="match status" value="1"/>
</dbReference>
<name>A0A849ID72_9HYPH</name>
<dbReference type="InterPro" id="IPR027275">
    <property type="entry name" value="PRC-brl_dom"/>
</dbReference>
<comment type="caution">
    <text evidence="3">The sequence shown here is derived from an EMBL/GenBank/DDBJ whole genome shotgun (WGS) entry which is preliminary data.</text>
</comment>
<dbReference type="Proteomes" id="UP000564885">
    <property type="component" value="Unassembled WGS sequence"/>
</dbReference>
<dbReference type="SUPFAM" id="SSF50346">
    <property type="entry name" value="PRC-barrel domain"/>
    <property type="match status" value="1"/>
</dbReference>
<organism evidence="3 4">
    <name type="scientific">Enterovirga aerilata</name>
    <dbReference type="NCBI Taxonomy" id="2730920"/>
    <lineage>
        <taxon>Bacteria</taxon>
        <taxon>Pseudomonadati</taxon>
        <taxon>Pseudomonadota</taxon>
        <taxon>Alphaproteobacteria</taxon>
        <taxon>Hyphomicrobiales</taxon>
        <taxon>Methylobacteriaceae</taxon>
        <taxon>Enterovirga</taxon>
    </lineage>
</organism>